<feature type="compositionally biased region" description="Basic and acidic residues" evidence="1">
    <location>
        <begin position="98"/>
        <end position="112"/>
    </location>
</feature>
<evidence type="ECO:0000256" key="1">
    <source>
        <dbReference type="SAM" id="MobiDB-lite"/>
    </source>
</evidence>
<proteinExistence type="predicted"/>
<reference evidence="2 3" key="1">
    <citation type="journal article" date="2016" name="BMC Genomics">
        <title>Comparative genomics reveals Cyclospora cayetanensis possesses coccidia-like metabolism and invasion components but unique surface antigens.</title>
        <authorList>
            <person name="Liu S."/>
            <person name="Wang L."/>
            <person name="Zheng H."/>
            <person name="Xu Z."/>
            <person name="Roellig D.M."/>
            <person name="Li N."/>
            <person name="Frace M.A."/>
            <person name="Tang K."/>
            <person name="Arrowood M.J."/>
            <person name="Moss D.M."/>
            <person name="Zhang L."/>
            <person name="Feng Y."/>
            <person name="Xiao L."/>
        </authorList>
    </citation>
    <scope>NUCLEOTIDE SEQUENCE [LARGE SCALE GENOMIC DNA]</scope>
    <source>
        <strain evidence="2 3">CHN_HEN01</strain>
    </source>
</reference>
<comment type="caution">
    <text evidence="2">The sequence shown here is derived from an EMBL/GenBank/DDBJ whole genome shotgun (WGS) entry which is preliminary data.</text>
</comment>
<organism evidence="2 3">
    <name type="scientific">Cyclospora cayetanensis</name>
    <dbReference type="NCBI Taxonomy" id="88456"/>
    <lineage>
        <taxon>Eukaryota</taxon>
        <taxon>Sar</taxon>
        <taxon>Alveolata</taxon>
        <taxon>Apicomplexa</taxon>
        <taxon>Conoidasida</taxon>
        <taxon>Coccidia</taxon>
        <taxon>Eucoccidiorida</taxon>
        <taxon>Eimeriorina</taxon>
        <taxon>Eimeriidae</taxon>
        <taxon>Cyclospora</taxon>
    </lineage>
</organism>
<evidence type="ECO:0000313" key="2">
    <source>
        <dbReference type="EMBL" id="OEH77423.1"/>
    </source>
</evidence>
<name>A0A1D3D1V7_9EIME</name>
<sequence length="123" mass="13219">MKGNRMSRNELGAPVAESIDRGLWEAAKLRAPQRRPKCIGQSSICGSPRGLFKRMLQRLHAIEAAYADGVAYALSTGGALQGADGVGVSRLLRMQKPEPTKVLCKDSEDSAPKKQSPSVLESL</sequence>
<feature type="compositionally biased region" description="Polar residues" evidence="1">
    <location>
        <begin position="113"/>
        <end position="123"/>
    </location>
</feature>
<evidence type="ECO:0000313" key="3">
    <source>
        <dbReference type="Proteomes" id="UP000095192"/>
    </source>
</evidence>
<dbReference type="AlphaFoldDB" id="A0A1D3D1V7"/>
<gene>
    <name evidence="2" type="ORF">cyc_01231</name>
</gene>
<dbReference type="VEuPathDB" id="ToxoDB:cyc_01231"/>
<dbReference type="InParanoid" id="A0A1D3D1V7"/>
<protein>
    <submittedName>
        <fullName evidence="2">Uncharacterized protein</fullName>
    </submittedName>
</protein>
<dbReference type="Proteomes" id="UP000095192">
    <property type="component" value="Unassembled WGS sequence"/>
</dbReference>
<dbReference type="EMBL" id="JROU02001095">
    <property type="protein sequence ID" value="OEH77423.1"/>
    <property type="molecule type" value="Genomic_DNA"/>
</dbReference>
<feature type="region of interest" description="Disordered" evidence="1">
    <location>
        <begin position="98"/>
        <end position="123"/>
    </location>
</feature>
<keyword evidence="3" id="KW-1185">Reference proteome</keyword>
<accession>A0A1D3D1V7</accession>